<feature type="region of interest" description="Disordered" evidence="1">
    <location>
        <begin position="829"/>
        <end position="924"/>
    </location>
</feature>
<feature type="compositionally biased region" description="Low complexity" evidence="1">
    <location>
        <begin position="659"/>
        <end position="669"/>
    </location>
</feature>
<feature type="compositionally biased region" description="Polar residues" evidence="1">
    <location>
        <begin position="867"/>
        <end position="911"/>
    </location>
</feature>
<accession>A0A834KKS3</accession>
<feature type="compositionally biased region" description="Polar residues" evidence="1">
    <location>
        <begin position="829"/>
        <end position="841"/>
    </location>
</feature>
<gene>
    <name evidence="2" type="ORF">H0235_014275</name>
</gene>
<comment type="caution">
    <text evidence="2">The sequence shown here is derived from an EMBL/GenBank/DDBJ whole genome shotgun (WGS) entry which is preliminary data.</text>
</comment>
<feature type="region of interest" description="Disordered" evidence="1">
    <location>
        <begin position="558"/>
        <end position="582"/>
    </location>
</feature>
<feature type="region of interest" description="Disordered" evidence="1">
    <location>
        <begin position="731"/>
        <end position="769"/>
    </location>
</feature>
<evidence type="ECO:0000313" key="2">
    <source>
        <dbReference type="EMBL" id="KAF7406619.1"/>
    </source>
</evidence>
<reference evidence="2" key="1">
    <citation type="journal article" date="2020" name="G3 (Bethesda)">
        <title>High-Quality Assemblies for Three Invasive Social Wasps from the &lt;i&gt;Vespula&lt;/i&gt; Genus.</title>
        <authorList>
            <person name="Harrop T.W.R."/>
            <person name="Guhlin J."/>
            <person name="McLaughlin G.M."/>
            <person name="Permina E."/>
            <person name="Stockwell P."/>
            <person name="Gilligan J."/>
            <person name="Le Lec M.F."/>
            <person name="Gruber M.A.M."/>
            <person name="Quinn O."/>
            <person name="Lovegrove M."/>
            <person name="Duncan E.J."/>
            <person name="Remnant E.J."/>
            <person name="Van Eeckhoven J."/>
            <person name="Graham B."/>
            <person name="Knapp R.A."/>
            <person name="Langford K.W."/>
            <person name="Kronenberg Z."/>
            <person name="Press M.O."/>
            <person name="Eacker S.M."/>
            <person name="Wilson-Rankin E.E."/>
            <person name="Purcell J."/>
            <person name="Lester P.J."/>
            <person name="Dearden P.K."/>
        </authorList>
    </citation>
    <scope>NUCLEOTIDE SEQUENCE</scope>
    <source>
        <strain evidence="2">Volc-1</strain>
    </source>
</reference>
<evidence type="ECO:0000313" key="3">
    <source>
        <dbReference type="Proteomes" id="UP000600918"/>
    </source>
</evidence>
<protein>
    <submittedName>
        <fullName evidence="2">Uncharacterized protein</fullName>
    </submittedName>
</protein>
<feature type="compositionally biased region" description="Basic and acidic residues" evidence="1">
    <location>
        <begin position="558"/>
        <end position="569"/>
    </location>
</feature>
<feature type="compositionally biased region" description="Low complexity" evidence="1">
    <location>
        <begin position="842"/>
        <end position="856"/>
    </location>
</feature>
<feature type="region of interest" description="Disordered" evidence="1">
    <location>
        <begin position="425"/>
        <end position="453"/>
    </location>
</feature>
<feature type="region of interest" description="Disordered" evidence="1">
    <location>
        <begin position="519"/>
        <end position="544"/>
    </location>
</feature>
<keyword evidence="3" id="KW-1185">Reference proteome</keyword>
<feature type="region of interest" description="Disordered" evidence="1">
    <location>
        <begin position="1"/>
        <end position="22"/>
    </location>
</feature>
<feature type="compositionally biased region" description="Polar residues" evidence="1">
    <location>
        <begin position="99"/>
        <end position="125"/>
    </location>
</feature>
<sequence length="924" mass="100066">MGMMNNRCHNGMSIKTIDRSSPMPRNIETIDCGLTQDPACASLLPKTEVDARYNNNFFGQFKGFTITPIQNHSKLSEPTKSAPPPPSVPTVAIKTNIKANQKTNTIRNQSSAEPSENVEDNNSNAPKLPPMNPGSTARPLISSPVLAATTCTSVELVPSKVPTRAAPEIPTRIAPPPPVLFSIPKPQRPNSTPLTNLIVEAEQKKIEKGSTLNRLASMLRSSSSVTRSNSQSSQKDEKNMNSLPRNQHLKANKVMDKEILRNLEISNPIPQKEIEIPTPVIPVVSVNEAEKKNVVMRAQSMRDAKVTSRPAIHTFGSMRQATPIVKRPTSIPASIRPTSPPPGPPTAVITSEKETCNDIKIPGLPGYQNPPVKSQQQVQPAKSLEDVYDDCMNLVSAPSLTKIMEESPSNDNIYAVIEESIPEKTKKNVETHKNDTENEYKSPKRVEPTSNLSNAGLESMGLLSEIVSEISNRNFDSIYSTSTLARKKKEKDDIAKVNENLGSNSSLGAYMNSNHYKSPGSVYSNSPSGKFNSSSSTTSSGYLNPCALNVPQSVKERLAKDTSNDKETSEISPLLTASSRNCNVSEEMSKELGMNTIEKPFVTTSDRSSSIISTNNRVIEKKEEGKNVLGNKPLQLSRTKTPPSLNKAHASTRTNKQNSSEIISSKSSSVQLSPDGTNNTMKHNLEKTTKNRHVPIQNKTNGNINKHQNNIIDNKLDSSNTSVVNASSVKSVPFNTNKDDTGKLNSPDLVSSCSNSNQNSTKSPDVLGNNPKLVLASKTAIQKSSTFSRNTKAPAMPMKPLSIVSKAASLTEKKKSPSGNVNVIKSFSSTASRENNSKISPTNATNTTTTTTATITKHSPQKDTKTITDSTINPVQRAANSKSNVASLQQKFEANKNSNSTRVLSNVNNKKTLGKASDGLTAKK</sequence>
<feature type="region of interest" description="Disordered" evidence="1">
    <location>
        <begin position="218"/>
        <end position="252"/>
    </location>
</feature>
<evidence type="ECO:0000256" key="1">
    <source>
        <dbReference type="SAM" id="MobiDB-lite"/>
    </source>
</evidence>
<feature type="compositionally biased region" description="Polar residues" evidence="1">
    <location>
        <begin position="697"/>
        <end position="709"/>
    </location>
</feature>
<feature type="region of interest" description="Disordered" evidence="1">
    <location>
        <begin position="99"/>
        <end position="135"/>
    </location>
</feature>
<feature type="compositionally biased region" description="Low complexity" evidence="1">
    <location>
        <begin position="218"/>
        <end position="233"/>
    </location>
</feature>
<feature type="compositionally biased region" description="Polar residues" evidence="1">
    <location>
        <begin position="748"/>
        <end position="763"/>
    </location>
</feature>
<feature type="compositionally biased region" description="Polar residues" evidence="1">
    <location>
        <begin position="670"/>
        <end position="682"/>
    </location>
</feature>
<feature type="compositionally biased region" description="Low complexity" evidence="1">
    <location>
        <begin position="524"/>
        <end position="541"/>
    </location>
</feature>
<proteinExistence type="predicted"/>
<organism evidence="2 3">
    <name type="scientific">Vespula pensylvanica</name>
    <name type="common">Western yellow jacket</name>
    <name type="synonym">Wasp</name>
    <dbReference type="NCBI Taxonomy" id="30213"/>
    <lineage>
        <taxon>Eukaryota</taxon>
        <taxon>Metazoa</taxon>
        <taxon>Ecdysozoa</taxon>
        <taxon>Arthropoda</taxon>
        <taxon>Hexapoda</taxon>
        <taxon>Insecta</taxon>
        <taxon>Pterygota</taxon>
        <taxon>Neoptera</taxon>
        <taxon>Endopterygota</taxon>
        <taxon>Hymenoptera</taxon>
        <taxon>Apocrita</taxon>
        <taxon>Aculeata</taxon>
        <taxon>Vespoidea</taxon>
        <taxon>Vespidae</taxon>
        <taxon>Vespinae</taxon>
        <taxon>Vespula</taxon>
    </lineage>
</organism>
<dbReference type="EMBL" id="JACSDY010000015">
    <property type="protein sequence ID" value="KAF7406619.1"/>
    <property type="molecule type" value="Genomic_DNA"/>
</dbReference>
<dbReference type="AlphaFoldDB" id="A0A834KKS3"/>
<feature type="compositionally biased region" description="Basic and acidic residues" evidence="1">
    <location>
        <begin position="425"/>
        <end position="447"/>
    </location>
</feature>
<dbReference type="Proteomes" id="UP000600918">
    <property type="component" value="Unassembled WGS sequence"/>
</dbReference>
<feature type="compositionally biased region" description="Polar residues" evidence="1">
    <location>
        <begin position="634"/>
        <end position="658"/>
    </location>
</feature>
<feature type="region of interest" description="Disordered" evidence="1">
    <location>
        <begin position="622"/>
        <end position="709"/>
    </location>
</feature>
<name>A0A834KKS3_VESPE</name>